<dbReference type="Proteomes" id="UP000192917">
    <property type="component" value="Unassembled WGS sequence"/>
</dbReference>
<gene>
    <name evidence="1" type="ORF">SAMN05428998_12581</name>
</gene>
<evidence type="ECO:0000313" key="2">
    <source>
        <dbReference type="Proteomes" id="UP000192917"/>
    </source>
</evidence>
<keyword evidence="2" id="KW-1185">Reference proteome</keyword>
<protein>
    <recommendedName>
        <fullName evidence="3">N-acetyltransferase domain-containing protein</fullName>
    </recommendedName>
</protein>
<dbReference type="RefSeq" id="WP_085125238.1">
    <property type="nucleotide sequence ID" value="NZ_FWZX01000025.1"/>
</dbReference>
<sequence>MADLPEIRVLPARPEDARRLAPHLRAADRREVFAGGGVDGLTALSTSLHHSPLAWTGWVGDEPAVMFGVARPSLLADCGLPWLLGSALLVRHQRAFLRRCPGYLREMRRGHALLHNWVDERNALSRRWLAWLGFRFEPPAPYGPFGLPFRRFWMEGLPMDTPKTSPRRISSCAT</sequence>
<evidence type="ECO:0000313" key="1">
    <source>
        <dbReference type="EMBL" id="SMF64694.1"/>
    </source>
</evidence>
<organism evidence="1 2">
    <name type="scientific">Tistlia consotensis USBA 355</name>
    <dbReference type="NCBI Taxonomy" id="560819"/>
    <lineage>
        <taxon>Bacteria</taxon>
        <taxon>Pseudomonadati</taxon>
        <taxon>Pseudomonadota</taxon>
        <taxon>Alphaproteobacteria</taxon>
        <taxon>Rhodospirillales</taxon>
        <taxon>Rhodovibrionaceae</taxon>
        <taxon>Tistlia</taxon>
    </lineage>
</organism>
<dbReference type="STRING" id="560819.SAMN05428998_12581"/>
<evidence type="ECO:0008006" key="3">
    <source>
        <dbReference type="Google" id="ProtNLM"/>
    </source>
</evidence>
<dbReference type="AlphaFoldDB" id="A0A1Y6CMN2"/>
<name>A0A1Y6CMN2_9PROT</name>
<dbReference type="EMBL" id="FWZX01000025">
    <property type="protein sequence ID" value="SMF64694.1"/>
    <property type="molecule type" value="Genomic_DNA"/>
</dbReference>
<proteinExistence type="predicted"/>
<reference evidence="1 2" key="1">
    <citation type="submission" date="2017-04" db="EMBL/GenBank/DDBJ databases">
        <authorList>
            <person name="Afonso C.L."/>
            <person name="Miller P.J."/>
            <person name="Scott M.A."/>
            <person name="Spackman E."/>
            <person name="Goraichik I."/>
            <person name="Dimitrov K.M."/>
            <person name="Suarez D.L."/>
            <person name="Swayne D.E."/>
        </authorList>
    </citation>
    <scope>NUCLEOTIDE SEQUENCE [LARGE SCALE GENOMIC DNA]</scope>
    <source>
        <strain evidence="1 2">USBA 355</strain>
    </source>
</reference>
<accession>A0A1Y6CMN2</accession>